<feature type="compositionally biased region" description="Polar residues" evidence="1">
    <location>
        <begin position="210"/>
        <end position="220"/>
    </location>
</feature>
<dbReference type="GO" id="GO:0030332">
    <property type="term" value="F:cyclin binding"/>
    <property type="evidence" value="ECO:0007669"/>
    <property type="project" value="TreeGrafter"/>
</dbReference>
<dbReference type="PRINTS" id="PR02102">
    <property type="entry name" value="PROTEININCA1"/>
</dbReference>
<dbReference type="EMBL" id="JACAGC010000020">
    <property type="protein sequence ID" value="KAF6298737.1"/>
    <property type="molecule type" value="Genomic_DNA"/>
</dbReference>
<dbReference type="InterPro" id="IPR026238">
    <property type="entry name" value="INCA1"/>
</dbReference>
<dbReference type="PANTHER" id="PTHR37341:SF1">
    <property type="entry name" value="PROTEIN INCA1"/>
    <property type="match status" value="1"/>
</dbReference>
<evidence type="ECO:0000313" key="2">
    <source>
        <dbReference type="EMBL" id="KAF6298737.1"/>
    </source>
</evidence>
<sequence>MEVQEDGDNLIPFAKCSRVVRRSPPPSLPSQRLRLTPQRYGDIFWENLSQRPSPTWIEEQYIPPLLRATGCSQPGMYPPEGLPPPEMLCRRKRRRPHLAGMQQGPGGIPARVRAVTYHLEDLRRRQRIINELKKAQWGSSGVASEPLVPDEAGCGLPSTTEHPDREEERASYPREEDPFLPPGRDQLLWSPWSPLGQEGSCLSRPLSSLPHCSSVTASRNPLSNLWGMKLQSEE</sequence>
<dbReference type="Pfam" id="PF15142">
    <property type="entry name" value="INCA1"/>
    <property type="match status" value="1"/>
</dbReference>
<feature type="compositionally biased region" description="Basic and acidic residues" evidence="1">
    <location>
        <begin position="161"/>
        <end position="177"/>
    </location>
</feature>
<dbReference type="AlphaFoldDB" id="A0A7J7TEB9"/>
<name>A0A7J7TEB9_RHIFE</name>
<comment type="caution">
    <text evidence="2">The sequence shown here is derived from an EMBL/GenBank/DDBJ whole genome shotgun (WGS) entry which is preliminary data.</text>
</comment>
<dbReference type="GO" id="GO:0008285">
    <property type="term" value="P:negative regulation of cell population proliferation"/>
    <property type="evidence" value="ECO:0007669"/>
    <property type="project" value="TreeGrafter"/>
</dbReference>
<protein>
    <submittedName>
        <fullName evidence="2">Inhibitor of CDK, cyclin A1 interacting protein 1</fullName>
    </submittedName>
</protein>
<evidence type="ECO:0000256" key="1">
    <source>
        <dbReference type="SAM" id="MobiDB-lite"/>
    </source>
</evidence>
<feature type="region of interest" description="Disordered" evidence="1">
    <location>
        <begin position="139"/>
        <end position="220"/>
    </location>
</feature>
<dbReference type="GO" id="GO:0005737">
    <property type="term" value="C:cytoplasm"/>
    <property type="evidence" value="ECO:0007669"/>
    <property type="project" value="TreeGrafter"/>
</dbReference>
<evidence type="ECO:0000313" key="3">
    <source>
        <dbReference type="Proteomes" id="UP000585614"/>
    </source>
</evidence>
<dbReference type="PANTHER" id="PTHR37341">
    <property type="entry name" value="PROTEIN INCA1"/>
    <property type="match status" value="1"/>
</dbReference>
<gene>
    <name evidence="2" type="ORF">mRhiFer1_006853</name>
</gene>
<dbReference type="Proteomes" id="UP000585614">
    <property type="component" value="Unassembled WGS sequence"/>
</dbReference>
<proteinExistence type="predicted"/>
<accession>A0A7J7TEB9</accession>
<reference evidence="2 3" key="1">
    <citation type="journal article" date="2020" name="Nature">
        <title>Six reference-quality genomes reveal evolution of bat adaptations.</title>
        <authorList>
            <person name="Jebb D."/>
            <person name="Huang Z."/>
            <person name="Pippel M."/>
            <person name="Hughes G.M."/>
            <person name="Lavrichenko K."/>
            <person name="Devanna P."/>
            <person name="Winkler S."/>
            <person name="Jermiin L.S."/>
            <person name="Skirmuntt E.C."/>
            <person name="Katzourakis A."/>
            <person name="Burkitt-Gray L."/>
            <person name="Ray D.A."/>
            <person name="Sullivan K.A.M."/>
            <person name="Roscito J.G."/>
            <person name="Kirilenko B.M."/>
            <person name="Davalos L.M."/>
            <person name="Corthals A.P."/>
            <person name="Power M.L."/>
            <person name="Jones G."/>
            <person name="Ransome R.D."/>
            <person name="Dechmann D.K.N."/>
            <person name="Locatelli A.G."/>
            <person name="Puechmaille S.J."/>
            <person name="Fedrigo O."/>
            <person name="Jarvis E.D."/>
            <person name="Hiller M."/>
            <person name="Vernes S.C."/>
            <person name="Myers E.W."/>
            <person name="Teeling E.C."/>
        </authorList>
    </citation>
    <scope>NUCLEOTIDE SEQUENCE [LARGE SCALE GENOMIC DNA]</scope>
    <source>
        <strain evidence="2">MRhiFer1</strain>
        <tissue evidence="2">Lung</tissue>
    </source>
</reference>
<dbReference type="GO" id="GO:0004861">
    <property type="term" value="F:cyclin-dependent protein serine/threonine kinase inhibitor activity"/>
    <property type="evidence" value="ECO:0007669"/>
    <property type="project" value="TreeGrafter"/>
</dbReference>
<organism evidence="2 3">
    <name type="scientific">Rhinolophus ferrumequinum</name>
    <name type="common">Greater horseshoe bat</name>
    <dbReference type="NCBI Taxonomy" id="59479"/>
    <lineage>
        <taxon>Eukaryota</taxon>
        <taxon>Metazoa</taxon>
        <taxon>Chordata</taxon>
        <taxon>Craniata</taxon>
        <taxon>Vertebrata</taxon>
        <taxon>Euteleostomi</taxon>
        <taxon>Mammalia</taxon>
        <taxon>Eutheria</taxon>
        <taxon>Laurasiatheria</taxon>
        <taxon>Chiroptera</taxon>
        <taxon>Yinpterochiroptera</taxon>
        <taxon>Rhinolophoidea</taxon>
        <taxon>Rhinolophidae</taxon>
        <taxon>Rhinolophinae</taxon>
        <taxon>Rhinolophus</taxon>
    </lineage>
</organism>